<dbReference type="InterPro" id="IPR036915">
    <property type="entry name" value="Cyclin-like_sf"/>
</dbReference>
<dbReference type="InterPro" id="IPR039361">
    <property type="entry name" value="Cyclin"/>
</dbReference>
<reference evidence="7 8" key="1">
    <citation type="journal article" date="2015" name="Parasit. Vectors">
        <title>Draft genome of the scabies mite.</title>
        <authorList>
            <person name="Rider S.D.Jr."/>
            <person name="Morgan M.S."/>
            <person name="Arlian L.G."/>
        </authorList>
    </citation>
    <scope>NUCLEOTIDE SEQUENCE [LARGE SCALE GENOMIC DNA]</scope>
    <source>
        <strain evidence="7">Arlian Lab</strain>
    </source>
</reference>
<evidence type="ECO:0000256" key="4">
    <source>
        <dbReference type="RuleBase" id="RU000383"/>
    </source>
</evidence>
<keyword evidence="1" id="KW-0132">Cell division</keyword>
<dbReference type="FunFam" id="1.10.472.10:FF:000154">
    <property type="entry name" value="Cyclin-B1-4"/>
    <property type="match status" value="1"/>
</dbReference>
<dbReference type="InterPro" id="IPR048258">
    <property type="entry name" value="Cyclins_cyclin-box"/>
</dbReference>
<keyword evidence="3" id="KW-0131">Cell cycle</keyword>
<dbReference type="Pfam" id="PF00134">
    <property type="entry name" value="Cyclin_N"/>
    <property type="match status" value="1"/>
</dbReference>
<evidence type="ECO:0000256" key="1">
    <source>
        <dbReference type="ARBA" id="ARBA00022618"/>
    </source>
</evidence>
<keyword evidence="2 4" id="KW-0195">Cyclin</keyword>
<dbReference type="GO" id="GO:0051301">
    <property type="term" value="P:cell division"/>
    <property type="evidence" value="ECO:0007669"/>
    <property type="project" value="UniProtKB-KW"/>
</dbReference>
<dbReference type="AlphaFoldDB" id="A0A132AIF4"/>
<dbReference type="GO" id="GO:0000278">
    <property type="term" value="P:mitotic cell cycle"/>
    <property type="evidence" value="ECO:0007669"/>
    <property type="project" value="UniProtKB-ARBA"/>
</dbReference>
<dbReference type="CDD" id="cd20520">
    <property type="entry name" value="CYCLIN_CCNE_rpt2"/>
    <property type="match status" value="1"/>
</dbReference>
<dbReference type="PANTHER" id="PTHR10177">
    <property type="entry name" value="CYCLINS"/>
    <property type="match status" value="1"/>
</dbReference>
<accession>A0A132AIF4</accession>
<dbReference type="SMART" id="SM01332">
    <property type="entry name" value="Cyclin_C"/>
    <property type="match status" value="1"/>
</dbReference>
<dbReference type="InterPro" id="IPR006671">
    <property type="entry name" value="Cyclin_N"/>
</dbReference>
<sequence length="408" mass="46500">MISSDYNERRGYKRSNQVLGEVNSNVTNKKCCLMNQNQINIISEINERKRSRKRKQSVKSLKSKLKNAKKDFLHELTPSSSVGNAQTNSTNTPLPNLDFANATEVWNLMLKNDDQYRRDPDLFARHSSLQPIMRATLLDWLNEVCQAYNLTRQTYYLALDFFDRYLSLKDDVSKRRLQLLGITCLFIASKIEEIFPPKLSRFSFVCDGACDDSEILTKELVILNTLKWELHPITPIAWLNAFFKVFTYSEKENISSKRPVNESFLIPNYDSQMFVQIAHLIDLCTLDAGSLSFSYSVIAASAFYHFTNETIVSQCTGKTMQELQPCIEWMVPFAIAIKNAGFDFLDSFENNKAMIQIHTISLDILHNAQSIQADIESASITVLDSDNSSITLTPSKMLLTPPRSAGMF</sequence>
<comment type="similarity">
    <text evidence="4">Belongs to the cyclin family.</text>
</comment>
<dbReference type="VEuPathDB" id="VectorBase:SSCA010613"/>
<feature type="domain" description="Cyclin C-terminal" evidence="6">
    <location>
        <begin position="233"/>
        <end position="374"/>
    </location>
</feature>
<feature type="domain" description="Cyclin-like" evidence="5">
    <location>
        <begin position="139"/>
        <end position="224"/>
    </location>
</feature>
<dbReference type="SMART" id="SM00385">
    <property type="entry name" value="CYCLIN"/>
    <property type="match status" value="1"/>
</dbReference>
<dbReference type="InterPro" id="IPR004367">
    <property type="entry name" value="Cyclin_C-dom"/>
</dbReference>
<protein>
    <submittedName>
        <fullName evidence="7">G1/S-specific cyclin-E1-like protein</fullName>
    </submittedName>
</protein>
<organism evidence="7 8">
    <name type="scientific">Sarcoptes scabiei</name>
    <name type="common">Itch mite</name>
    <name type="synonym">Acarus scabiei</name>
    <dbReference type="NCBI Taxonomy" id="52283"/>
    <lineage>
        <taxon>Eukaryota</taxon>
        <taxon>Metazoa</taxon>
        <taxon>Ecdysozoa</taxon>
        <taxon>Arthropoda</taxon>
        <taxon>Chelicerata</taxon>
        <taxon>Arachnida</taxon>
        <taxon>Acari</taxon>
        <taxon>Acariformes</taxon>
        <taxon>Sarcoptiformes</taxon>
        <taxon>Astigmata</taxon>
        <taxon>Psoroptidia</taxon>
        <taxon>Sarcoptoidea</taxon>
        <taxon>Sarcoptidae</taxon>
        <taxon>Sarcoptinae</taxon>
        <taxon>Sarcoptes</taxon>
    </lineage>
</organism>
<evidence type="ECO:0000313" key="8">
    <source>
        <dbReference type="Proteomes" id="UP000616769"/>
    </source>
</evidence>
<dbReference type="Pfam" id="PF02984">
    <property type="entry name" value="Cyclin_C"/>
    <property type="match status" value="1"/>
</dbReference>
<evidence type="ECO:0000256" key="2">
    <source>
        <dbReference type="ARBA" id="ARBA00023127"/>
    </source>
</evidence>
<evidence type="ECO:0000313" key="7">
    <source>
        <dbReference type="EMBL" id="KPM10220.1"/>
    </source>
</evidence>
<dbReference type="Gene3D" id="1.10.472.10">
    <property type="entry name" value="Cyclin-like"/>
    <property type="match status" value="2"/>
</dbReference>
<dbReference type="Proteomes" id="UP000616769">
    <property type="component" value="Unassembled WGS sequence"/>
</dbReference>
<name>A0A132AIF4_SARSC</name>
<evidence type="ECO:0000259" key="6">
    <source>
        <dbReference type="SMART" id="SM01332"/>
    </source>
</evidence>
<dbReference type="SUPFAM" id="SSF47954">
    <property type="entry name" value="Cyclin-like"/>
    <property type="match status" value="2"/>
</dbReference>
<gene>
    <name evidence="7" type="ORF">QR98_0087710</name>
</gene>
<dbReference type="PROSITE" id="PS00292">
    <property type="entry name" value="CYCLINS"/>
    <property type="match status" value="1"/>
</dbReference>
<proteinExistence type="inferred from homology"/>
<dbReference type="EMBL" id="JXLN01014776">
    <property type="protein sequence ID" value="KPM10220.1"/>
    <property type="molecule type" value="Genomic_DNA"/>
</dbReference>
<comment type="caution">
    <text evidence="7">The sequence shown here is derived from an EMBL/GenBank/DDBJ whole genome shotgun (WGS) entry which is preliminary data.</text>
</comment>
<evidence type="ECO:0000259" key="5">
    <source>
        <dbReference type="SMART" id="SM00385"/>
    </source>
</evidence>
<dbReference type="InterPro" id="IPR013763">
    <property type="entry name" value="Cyclin-like_dom"/>
</dbReference>
<dbReference type="OrthoDB" id="5590282at2759"/>
<evidence type="ECO:0000256" key="3">
    <source>
        <dbReference type="ARBA" id="ARBA00023306"/>
    </source>
</evidence>